<sequence>MTNNNQALGLRHMLLTVCVFLEEVSSLTLGKVREIIAQPTKDRNGGNAKITRMLCHPKKCEAGAVSKLKIALPKNIENVYIVVYNPTFSGKNVPTKEGIKTFKCAIPMPINIVPIMIVGIVTIKRSKEPKRVSPIAIKVACFNPKFFAVIEEKLEKTTNIRIGNVVRIPNDPNGIFNVVAKGLRIKGGVVIGARIINPIMKMFEIITILFFITNNNFPLIKIYQIVRYHISIVLKKL</sequence>
<dbReference type="Proteomes" id="UP000032552">
    <property type="component" value="Unassembled WGS sequence"/>
</dbReference>
<evidence type="ECO:0000313" key="1">
    <source>
        <dbReference type="EMBL" id="GAN37302.1"/>
    </source>
</evidence>
<evidence type="ECO:0000313" key="2">
    <source>
        <dbReference type="Proteomes" id="UP000032552"/>
    </source>
</evidence>
<organism evidence="1 2">
    <name type="scientific">Lacticaseibacillus paracasei NRIC 0644</name>
    <dbReference type="NCBI Taxonomy" id="1435038"/>
    <lineage>
        <taxon>Bacteria</taxon>
        <taxon>Bacillati</taxon>
        <taxon>Bacillota</taxon>
        <taxon>Bacilli</taxon>
        <taxon>Lactobacillales</taxon>
        <taxon>Lactobacillaceae</taxon>
        <taxon>Lacticaseibacillus</taxon>
    </lineage>
</organism>
<dbReference type="EMBL" id="BAYM01000141">
    <property type="protein sequence ID" value="GAN37302.1"/>
    <property type="molecule type" value="Genomic_DNA"/>
</dbReference>
<proteinExistence type="predicted"/>
<reference evidence="2" key="1">
    <citation type="submission" date="2014-05" db="EMBL/GenBank/DDBJ databases">
        <title>Whole genome sequencing of Lactobacillus casei NRIC0644.</title>
        <authorList>
            <person name="Atarashi H."/>
            <person name="Yoshida Y."/>
            <person name="Fujimura S."/>
            <person name="Tanaka N."/>
            <person name="Shiwa Y."/>
            <person name="Yoshikawa H."/>
            <person name="Okada S."/>
            <person name="Nakagawa J."/>
        </authorList>
    </citation>
    <scope>NUCLEOTIDE SEQUENCE [LARGE SCALE GENOMIC DNA]</scope>
    <source>
        <strain evidence="2">NRIC0644</strain>
    </source>
</reference>
<name>A0A0C9QC04_LACPA</name>
<dbReference type="AlphaFoldDB" id="A0A0C9QC04"/>
<accession>A0A0C9QC04</accession>
<gene>
    <name evidence="1" type="ORF">LC0644_1891</name>
</gene>
<comment type="caution">
    <text evidence="1">The sequence shown here is derived from an EMBL/GenBank/DDBJ whole genome shotgun (WGS) entry which is preliminary data.</text>
</comment>
<protein>
    <submittedName>
        <fullName evidence="1">Uncharacterized protein</fullName>
    </submittedName>
</protein>